<proteinExistence type="predicted"/>
<dbReference type="EMBL" id="KQ241826">
    <property type="protein sequence ID" value="KNC83536.1"/>
    <property type="molecule type" value="Genomic_DNA"/>
</dbReference>
<evidence type="ECO:0000256" key="1">
    <source>
        <dbReference type="SAM" id="MobiDB-lite"/>
    </source>
</evidence>
<organism evidence="2 3">
    <name type="scientific">Sphaeroforma arctica JP610</name>
    <dbReference type="NCBI Taxonomy" id="667725"/>
    <lineage>
        <taxon>Eukaryota</taxon>
        <taxon>Ichthyosporea</taxon>
        <taxon>Ichthyophonida</taxon>
        <taxon>Sphaeroforma</taxon>
    </lineage>
</organism>
<keyword evidence="3" id="KW-1185">Reference proteome</keyword>
<dbReference type="AlphaFoldDB" id="A0A0L0G3X6"/>
<feature type="region of interest" description="Disordered" evidence="1">
    <location>
        <begin position="146"/>
        <end position="187"/>
    </location>
</feature>
<protein>
    <submittedName>
        <fullName evidence="2">Uncharacterized protein</fullName>
    </submittedName>
</protein>
<evidence type="ECO:0000313" key="2">
    <source>
        <dbReference type="EMBL" id="KNC83536.1"/>
    </source>
</evidence>
<evidence type="ECO:0000313" key="3">
    <source>
        <dbReference type="Proteomes" id="UP000054560"/>
    </source>
</evidence>
<name>A0A0L0G3X6_9EUKA</name>
<reference evidence="2 3" key="1">
    <citation type="submission" date="2011-02" db="EMBL/GenBank/DDBJ databases">
        <title>The Genome Sequence of Sphaeroforma arctica JP610.</title>
        <authorList>
            <consortium name="The Broad Institute Genome Sequencing Platform"/>
            <person name="Russ C."/>
            <person name="Cuomo C."/>
            <person name="Young S.K."/>
            <person name="Zeng Q."/>
            <person name="Gargeya S."/>
            <person name="Alvarado L."/>
            <person name="Berlin A."/>
            <person name="Chapman S.B."/>
            <person name="Chen Z."/>
            <person name="Freedman E."/>
            <person name="Gellesch M."/>
            <person name="Goldberg J."/>
            <person name="Griggs A."/>
            <person name="Gujja S."/>
            <person name="Heilman E."/>
            <person name="Heiman D."/>
            <person name="Howarth C."/>
            <person name="Mehta T."/>
            <person name="Neiman D."/>
            <person name="Pearson M."/>
            <person name="Roberts A."/>
            <person name="Saif S."/>
            <person name="Shea T."/>
            <person name="Shenoy N."/>
            <person name="Sisk P."/>
            <person name="Stolte C."/>
            <person name="Sykes S."/>
            <person name="White J."/>
            <person name="Yandava C."/>
            <person name="Burger G."/>
            <person name="Gray M.W."/>
            <person name="Holland P.W.H."/>
            <person name="King N."/>
            <person name="Lang F.B.F."/>
            <person name="Roger A.J."/>
            <person name="Ruiz-Trillo I."/>
            <person name="Haas B."/>
            <person name="Nusbaum C."/>
            <person name="Birren B."/>
        </authorList>
    </citation>
    <scope>NUCLEOTIDE SEQUENCE [LARGE SCALE GENOMIC DNA]</scope>
    <source>
        <strain evidence="2 3">JP610</strain>
    </source>
</reference>
<gene>
    <name evidence="2" type="ORF">SARC_04209</name>
</gene>
<sequence>MTCGDPAWVYEGQKHRMLLPWIERWQGFTNYPAYCETGPKDHERDYPAPKHTSDFSAQMNRLVRPSSSDLIAYSTRFRSDSVYSLKAKHALVSQASKFAVKSVIYRVDQELRPNRTRVDPGSAPRLSMLQAAQKGLPSPFHAQASAMPARLPPVDRTPSSPFRARRSRTIQAPTRRRDDLRNTLTRDSYHEFTPGETTRWLDRCSRAAADDRPLGGPF</sequence>
<dbReference type="RefSeq" id="XP_014157438.1">
    <property type="nucleotide sequence ID" value="XM_014301963.1"/>
</dbReference>
<accession>A0A0L0G3X6</accession>
<dbReference type="GeneID" id="25904713"/>
<dbReference type="Proteomes" id="UP000054560">
    <property type="component" value="Unassembled WGS sequence"/>
</dbReference>